<organism evidence="14 15">
    <name type="scientific">Alteromonas sediminis</name>
    <dbReference type="NCBI Taxonomy" id="2259342"/>
    <lineage>
        <taxon>Bacteria</taxon>
        <taxon>Pseudomonadati</taxon>
        <taxon>Pseudomonadota</taxon>
        <taxon>Gammaproteobacteria</taxon>
        <taxon>Alteromonadales</taxon>
        <taxon>Alteromonadaceae</taxon>
        <taxon>Alteromonas/Salinimonas group</taxon>
        <taxon>Alteromonas</taxon>
    </lineage>
</organism>
<evidence type="ECO:0000256" key="1">
    <source>
        <dbReference type="ARBA" id="ARBA00009776"/>
    </source>
</evidence>
<dbReference type="InterPro" id="IPR027417">
    <property type="entry name" value="P-loop_NTPase"/>
</dbReference>
<dbReference type="SUPFAM" id="SSF52540">
    <property type="entry name" value="P-loop containing nucleoside triphosphate hydrolases"/>
    <property type="match status" value="1"/>
</dbReference>
<dbReference type="GO" id="GO:0006235">
    <property type="term" value="P:dTTP biosynthetic process"/>
    <property type="evidence" value="ECO:0007669"/>
    <property type="project" value="UniProtKB-UniRule"/>
</dbReference>
<dbReference type="OrthoDB" id="9774907at2"/>
<evidence type="ECO:0000256" key="9">
    <source>
        <dbReference type="ARBA" id="ARBA00029962"/>
    </source>
</evidence>
<protein>
    <recommendedName>
        <fullName evidence="3 12">Thymidylate kinase</fullName>
        <ecNumber evidence="2 12">2.7.4.9</ecNumber>
    </recommendedName>
    <alternativeName>
        <fullName evidence="9 12">dTMP kinase</fullName>
    </alternativeName>
</protein>
<evidence type="ECO:0000256" key="7">
    <source>
        <dbReference type="ARBA" id="ARBA00022777"/>
    </source>
</evidence>
<accession>A0A3N5Y0R7</accession>
<sequence>MIKPIGKFIVVEGLEGAGKSSAINAITHVLQTNDIDHITTREPGGTPMAERIRECVKHDWEERVDEKTELLLMYAARVQLVENTIKPALERGVWVIGDRHDLSSQAYQGGGRGLDKTVLGQLKSLTLGDFEPDLTLYLDIDPEVGLRRAKGRGALDRIEKASLDFFIRTRERYLELVNHNEKAEVIDAMQDMPLVHQRLKDIMRSYVSS</sequence>
<evidence type="ECO:0000256" key="10">
    <source>
        <dbReference type="ARBA" id="ARBA00048743"/>
    </source>
</evidence>
<dbReference type="Proteomes" id="UP000275281">
    <property type="component" value="Unassembled WGS sequence"/>
</dbReference>
<gene>
    <name evidence="12" type="primary">tmk</name>
    <name evidence="14" type="ORF">DRW07_07180</name>
</gene>
<dbReference type="EMBL" id="RPOK01000002">
    <property type="protein sequence ID" value="RPJ67307.1"/>
    <property type="molecule type" value="Genomic_DNA"/>
</dbReference>
<evidence type="ECO:0000313" key="14">
    <source>
        <dbReference type="EMBL" id="RPJ67307.1"/>
    </source>
</evidence>
<dbReference type="HAMAP" id="MF_00165">
    <property type="entry name" value="Thymidylate_kinase"/>
    <property type="match status" value="1"/>
</dbReference>
<evidence type="ECO:0000313" key="15">
    <source>
        <dbReference type="Proteomes" id="UP000275281"/>
    </source>
</evidence>
<evidence type="ECO:0000256" key="4">
    <source>
        <dbReference type="ARBA" id="ARBA00022679"/>
    </source>
</evidence>
<name>A0A3N5Y0R7_9ALTE</name>
<dbReference type="RefSeq" id="WP_124027208.1">
    <property type="nucleotide sequence ID" value="NZ_JBHRSN010000015.1"/>
</dbReference>
<dbReference type="AlphaFoldDB" id="A0A3N5Y0R7"/>
<keyword evidence="5 12" id="KW-0545">Nucleotide biosynthesis</keyword>
<dbReference type="PANTHER" id="PTHR10344:SF4">
    <property type="entry name" value="UMP-CMP KINASE 2, MITOCHONDRIAL"/>
    <property type="match status" value="1"/>
</dbReference>
<reference evidence="14 15" key="1">
    <citation type="submission" date="2018-11" db="EMBL/GenBank/DDBJ databases">
        <authorList>
            <person name="Ye M.-Q."/>
            <person name="Du Z.-J."/>
        </authorList>
    </citation>
    <scope>NUCLEOTIDE SEQUENCE [LARGE SCALE GENOMIC DNA]</scope>
    <source>
        <strain evidence="14 15">U0105</strain>
    </source>
</reference>
<feature type="binding site" evidence="12">
    <location>
        <begin position="13"/>
        <end position="20"/>
    </location>
    <ligand>
        <name>ATP</name>
        <dbReference type="ChEBI" id="CHEBI:30616"/>
    </ligand>
</feature>
<dbReference type="InterPro" id="IPR039430">
    <property type="entry name" value="Thymidylate_kin-like_dom"/>
</dbReference>
<dbReference type="PANTHER" id="PTHR10344">
    <property type="entry name" value="THYMIDYLATE KINASE"/>
    <property type="match status" value="1"/>
</dbReference>
<dbReference type="NCBIfam" id="TIGR00041">
    <property type="entry name" value="DTMP_kinase"/>
    <property type="match status" value="1"/>
</dbReference>
<evidence type="ECO:0000256" key="5">
    <source>
        <dbReference type="ARBA" id="ARBA00022727"/>
    </source>
</evidence>
<comment type="catalytic activity">
    <reaction evidence="10 12">
        <text>dTMP + ATP = dTDP + ADP</text>
        <dbReference type="Rhea" id="RHEA:13517"/>
        <dbReference type="ChEBI" id="CHEBI:30616"/>
        <dbReference type="ChEBI" id="CHEBI:58369"/>
        <dbReference type="ChEBI" id="CHEBI:63528"/>
        <dbReference type="ChEBI" id="CHEBI:456216"/>
        <dbReference type="EC" id="2.7.4.9"/>
    </reaction>
</comment>
<dbReference type="GO" id="GO:0004798">
    <property type="term" value="F:dTMP kinase activity"/>
    <property type="evidence" value="ECO:0007669"/>
    <property type="project" value="UniProtKB-UniRule"/>
</dbReference>
<evidence type="ECO:0000259" key="13">
    <source>
        <dbReference type="Pfam" id="PF02223"/>
    </source>
</evidence>
<dbReference type="EC" id="2.7.4.9" evidence="2 12"/>
<evidence type="ECO:0000256" key="2">
    <source>
        <dbReference type="ARBA" id="ARBA00012980"/>
    </source>
</evidence>
<dbReference type="Gene3D" id="3.40.50.300">
    <property type="entry name" value="P-loop containing nucleotide triphosphate hydrolases"/>
    <property type="match status" value="1"/>
</dbReference>
<dbReference type="GO" id="GO:0006227">
    <property type="term" value="P:dUDP biosynthetic process"/>
    <property type="evidence" value="ECO:0007669"/>
    <property type="project" value="TreeGrafter"/>
</dbReference>
<dbReference type="CDD" id="cd01672">
    <property type="entry name" value="TMPK"/>
    <property type="match status" value="1"/>
</dbReference>
<keyword evidence="8 12" id="KW-0067">ATP-binding</keyword>
<keyword evidence="15" id="KW-1185">Reference proteome</keyword>
<comment type="similarity">
    <text evidence="1 12">Belongs to the thymidylate kinase family.</text>
</comment>
<dbReference type="PROSITE" id="PS01331">
    <property type="entry name" value="THYMIDYLATE_KINASE"/>
    <property type="match status" value="1"/>
</dbReference>
<feature type="domain" description="Thymidylate kinase-like" evidence="13">
    <location>
        <begin position="11"/>
        <end position="198"/>
    </location>
</feature>
<evidence type="ECO:0000256" key="8">
    <source>
        <dbReference type="ARBA" id="ARBA00022840"/>
    </source>
</evidence>
<evidence type="ECO:0000256" key="12">
    <source>
        <dbReference type="HAMAP-Rule" id="MF_00165"/>
    </source>
</evidence>
<keyword evidence="7 12" id="KW-0418">Kinase</keyword>
<dbReference type="GO" id="GO:0005524">
    <property type="term" value="F:ATP binding"/>
    <property type="evidence" value="ECO:0007669"/>
    <property type="project" value="UniProtKB-UniRule"/>
</dbReference>
<evidence type="ECO:0000256" key="6">
    <source>
        <dbReference type="ARBA" id="ARBA00022741"/>
    </source>
</evidence>
<dbReference type="GO" id="GO:0005829">
    <property type="term" value="C:cytosol"/>
    <property type="evidence" value="ECO:0007669"/>
    <property type="project" value="TreeGrafter"/>
</dbReference>
<proteinExistence type="inferred from homology"/>
<keyword evidence="6 12" id="KW-0547">Nucleotide-binding</keyword>
<evidence type="ECO:0000256" key="11">
    <source>
        <dbReference type="ARBA" id="ARBA00057735"/>
    </source>
</evidence>
<comment type="function">
    <text evidence="11 12">Phosphorylation of dTMP to form dTDP in both de novo and salvage pathways of dTTP synthesis.</text>
</comment>
<comment type="caution">
    <text evidence="14">The sequence shown here is derived from an EMBL/GenBank/DDBJ whole genome shotgun (WGS) entry which is preliminary data.</text>
</comment>
<dbReference type="InterPro" id="IPR018094">
    <property type="entry name" value="Thymidylate_kinase"/>
</dbReference>
<dbReference type="Pfam" id="PF02223">
    <property type="entry name" value="Thymidylate_kin"/>
    <property type="match status" value="1"/>
</dbReference>
<dbReference type="GO" id="GO:0006233">
    <property type="term" value="P:dTDP biosynthetic process"/>
    <property type="evidence" value="ECO:0007669"/>
    <property type="project" value="InterPro"/>
</dbReference>
<dbReference type="InterPro" id="IPR018095">
    <property type="entry name" value="Thymidylate_kin_CS"/>
</dbReference>
<keyword evidence="4 12" id="KW-0808">Transferase</keyword>
<evidence type="ECO:0000256" key="3">
    <source>
        <dbReference type="ARBA" id="ARBA00017144"/>
    </source>
</evidence>
<dbReference type="FunFam" id="3.40.50.300:FF:000225">
    <property type="entry name" value="Thymidylate kinase"/>
    <property type="match status" value="1"/>
</dbReference>